<keyword evidence="2" id="KW-0472">Membrane</keyword>
<sequence>MRIVSESWLNNRATNLTRGRMLAVCMVVMYLGQGGGQLLLNVAAPSEADLFILSSTLISVALLPLLLSAMPAPDVSLASRMSVSRLCRISLFGARGVFVAGLINGTIMGMGAVYAHDAGLSVARIALFMGAVICGGSPAAMAIGATLRAHGSALGHSRGDLCGGRGPPGTIGGARGCRGQGRTAAGAALRDSLTSGVAPGSVTRPGSRFPTAATGGGGL</sequence>
<evidence type="ECO:0000313" key="4">
    <source>
        <dbReference type="Proteomes" id="UP000306973"/>
    </source>
</evidence>
<feature type="transmembrane region" description="Helical" evidence="2">
    <location>
        <begin position="91"/>
        <end position="113"/>
    </location>
</feature>
<dbReference type="AlphaFoldDB" id="A0A5R8MHF1"/>
<protein>
    <submittedName>
        <fullName evidence="3">MFS transporter</fullName>
    </submittedName>
</protein>
<reference evidence="3 4" key="1">
    <citation type="journal article" date="2007" name="Int. J. Syst. Evol. Microbiol.">
        <title>Halomonas saccharevitans sp. nov., Halomonas arcis sp. nov. and Halomonas subterranea sp. nov., halophilic bacteria isolated from hypersaline environments of China.</title>
        <authorList>
            <person name="Xu X.W."/>
            <person name="Wu Y.H."/>
            <person name="Zhou Z."/>
            <person name="Wang C.S."/>
            <person name="Zhou Y.G."/>
            <person name="Zhang H.B."/>
            <person name="Wang Y."/>
            <person name="Wu M."/>
        </authorList>
    </citation>
    <scope>NUCLEOTIDE SEQUENCE [LARGE SCALE GENOMIC DNA]</scope>
    <source>
        <strain evidence="3 4">TBZ3</strain>
    </source>
</reference>
<dbReference type="EMBL" id="VBUI01000012">
    <property type="protein sequence ID" value="TLF50562.1"/>
    <property type="molecule type" value="Genomic_DNA"/>
</dbReference>
<proteinExistence type="predicted"/>
<evidence type="ECO:0000256" key="2">
    <source>
        <dbReference type="SAM" id="Phobius"/>
    </source>
</evidence>
<keyword evidence="2" id="KW-1133">Transmembrane helix</keyword>
<keyword evidence="2" id="KW-0812">Transmembrane</keyword>
<feature type="transmembrane region" description="Helical" evidence="2">
    <location>
        <begin position="125"/>
        <end position="147"/>
    </location>
</feature>
<dbReference type="Proteomes" id="UP000306973">
    <property type="component" value="Unassembled WGS sequence"/>
</dbReference>
<feature type="region of interest" description="Disordered" evidence="1">
    <location>
        <begin position="196"/>
        <end position="219"/>
    </location>
</feature>
<feature type="transmembrane region" description="Helical" evidence="2">
    <location>
        <begin position="50"/>
        <end position="70"/>
    </location>
</feature>
<gene>
    <name evidence="3" type="ORF">FEI13_09030</name>
</gene>
<comment type="caution">
    <text evidence="3">The sequence shown here is derived from an EMBL/GenBank/DDBJ whole genome shotgun (WGS) entry which is preliminary data.</text>
</comment>
<dbReference type="PANTHER" id="PTHR23521">
    <property type="entry name" value="TRANSPORTER MFS SUPERFAMILY"/>
    <property type="match status" value="1"/>
</dbReference>
<evidence type="ECO:0000256" key="1">
    <source>
        <dbReference type="SAM" id="MobiDB-lite"/>
    </source>
</evidence>
<dbReference type="PANTHER" id="PTHR23521:SF2">
    <property type="entry name" value="TRANSPORTER MFS SUPERFAMILY"/>
    <property type="match status" value="1"/>
</dbReference>
<organism evidence="3 4">
    <name type="scientific">Halomonas urmiana</name>
    <dbReference type="NCBI Taxonomy" id="490901"/>
    <lineage>
        <taxon>Bacteria</taxon>
        <taxon>Pseudomonadati</taxon>
        <taxon>Pseudomonadota</taxon>
        <taxon>Gammaproteobacteria</taxon>
        <taxon>Oceanospirillales</taxon>
        <taxon>Halomonadaceae</taxon>
        <taxon>Halomonas</taxon>
    </lineage>
</organism>
<accession>A0A5R8MHF1</accession>
<evidence type="ECO:0000313" key="3">
    <source>
        <dbReference type="EMBL" id="TLF50562.1"/>
    </source>
</evidence>
<dbReference type="GO" id="GO:0005886">
    <property type="term" value="C:plasma membrane"/>
    <property type="evidence" value="ECO:0007669"/>
    <property type="project" value="TreeGrafter"/>
</dbReference>
<name>A0A5R8MHF1_9GAMM</name>
<feature type="transmembrane region" description="Helical" evidence="2">
    <location>
        <begin position="21"/>
        <end position="44"/>
    </location>
</feature>
<keyword evidence="4" id="KW-1185">Reference proteome</keyword>